<evidence type="ECO:0000313" key="3">
    <source>
        <dbReference type="Proteomes" id="UP000823775"/>
    </source>
</evidence>
<gene>
    <name evidence="2" type="ORF">HAX54_015653</name>
</gene>
<sequence length="135" mass="15660">MDVEILSTTNGLARMICSVMLETALAAQKSLLSLLFMSEFLCLYRDLVGVERRYWNIMIFHAQFIFLFTMAPDNEPKDSSETDDDDDYENEDAFGVMKIHLMKKIYEEDDEEGGGGGRRREDEEENNQPPYKKIK</sequence>
<dbReference type="Proteomes" id="UP000823775">
    <property type="component" value="Unassembled WGS sequence"/>
</dbReference>
<evidence type="ECO:0000256" key="1">
    <source>
        <dbReference type="SAM" id="MobiDB-lite"/>
    </source>
</evidence>
<comment type="caution">
    <text evidence="2">The sequence shown here is derived from an EMBL/GenBank/DDBJ whole genome shotgun (WGS) entry which is preliminary data.</text>
</comment>
<protein>
    <submittedName>
        <fullName evidence="2">Uncharacterized protein</fullName>
    </submittedName>
</protein>
<reference evidence="2 3" key="1">
    <citation type="journal article" date="2021" name="BMC Genomics">
        <title>Datura genome reveals duplications of psychoactive alkaloid biosynthetic genes and high mutation rate following tissue culture.</title>
        <authorList>
            <person name="Rajewski A."/>
            <person name="Carter-House D."/>
            <person name="Stajich J."/>
            <person name="Litt A."/>
        </authorList>
    </citation>
    <scope>NUCLEOTIDE SEQUENCE [LARGE SCALE GENOMIC DNA]</scope>
    <source>
        <strain evidence="2">AR-01</strain>
    </source>
</reference>
<name>A0ABS8RIV1_DATST</name>
<proteinExistence type="predicted"/>
<feature type="region of interest" description="Disordered" evidence="1">
    <location>
        <begin position="106"/>
        <end position="135"/>
    </location>
</feature>
<keyword evidence="3" id="KW-1185">Reference proteome</keyword>
<accession>A0ABS8RIV1</accession>
<dbReference type="EMBL" id="JACEIK010000020">
    <property type="protein sequence ID" value="MCD7446749.1"/>
    <property type="molecule type" value="Genomic_DNA"/>
</dbReference>
<evidence type="ECO:0000313" key="2">
    <source>
        <dbReference type="EMBL" id="MCD7446749.1"/>
    </source>
</evidence>
<organism evidence="2 3">
    <name type="scientific">Datura stramonium</name>
    <name type="common">Jimsonweed</name>
    <name type="synonym">Common thornapple</name>
    <dbReference type="NCBI Taxonomy" id="4076"/>
    <lineage>
        <taxon>Eukaryota</taxon>
        <taxon>Viridiplantae</taxon>
        <taxon>Streptophyta</taxon>
        <taxon>Embryophyta</taxon>
        <taxon>Tracheophyta</taxon>
        <taxon>Spermatophyta</taxon>
        <taxon>Magnoliopsida</taxon>
        <taxon>eudicotyledons</taxon>
        <taxon>Gunneridae</taxon>
        <taxon>Pentapetalae</taxon>
        <taxon>asterids</taxon>
        <taxon>lamiids</taxon>
        <taxon>Solanales</taxon>
        <taxon>Solanaceae</taxon>
        <taxon>Solanoideae</taxon>
        <taxon>Datureae</taxon>
        <taxon>Datura</taxon>
    </lineage>
</organism>